<protein>
    <recommendedName>
        <fullName evidence="3">TFG box profile domain-containing protein</fullName>
    </recommendedName>
</protein>
<feature type="compositionally biased region" description="Basic and acidic residues" evidence="2">
    <location>
        <begin position="141"/>
        <end position="155"/>
    </location>
</feature>
<organism evidence="4 5">
    <name type="scientific">Cichlidogyrus casuarinus</name>
    <dbReference type="NCBI Taxonomy" id="1844966"/>
    <lineage>
        <taxon>Eukaryota</taxon>
        <taxon>Metazoa</taxon>
        <taxon>Spiralia</taxon>
        <taxon>Lophotrochozoa</taxon>
        <taxon>Platyhelminthes</taxon>
        <taxon>Monogenea</taxon>
        <taxon>Monopisthocotylea</taxon>
        <taxon>Dactylogyridea</taxon>
        <taxon>Ancyrocephalidae</taxon>
        <taxon>Cichlidogyrus</taxon>
    </lineage>
</organism>
<gene>
    <name evidence="4" type="ORF">Ciccas_004905</name>
</gene>
<feature type="compositionally biased region" description="Polar residues" evidence="2">
    <location>
        <begin position="114"/>
        <end position="127"/>
    </location>
</feature>
<proteinExistence type="predicted"/>
<sequence length="286" mass="31065">MSEGIGSVLGAKVNIISKARIRYEGILIKVDTEKPDDPAITLSNVISHGTENRPTERFIPPKPGTYERITFSGKDLEDISLVAPEEEDVPNDDPSILSSGPSSQLPPAIGTPKAHNSYSAVSAQKINPSPIKNLKNSESSVEAHNDFFDNSHPHNDEDDEEGQEHEASQSQGGDAFGGGFFDNLSCEIIDKANGVSTQSTNRRNERKLNADTFGTSAFYDGRRNFSGGYRGRGGYNRRGGNGGGGFRGGRPNWNNPGYQQNGNWRHPSNFRQQQGFTNRGQAVPEG</sequence>
<evidence type="ECO:0000313" key="5">
    <source>
        <dbReference type="Proteomes" id="UP001626550"/>
    </source>
</evidence>
<evidence type="ECO:0000256" key="2">
    <source>
        <dbReference type="SAM" id="MobiDB-lite"/>
    </source>
</evidence>
<dbReference type="InterPro" id="IPR025609">
    <property type="entry name" value="Lsm14-like_N"/>
</dbReference>
<dbReference type="PANTHER" id="PTHR13586">
    <property type="entry name" value="SCD6 PROTEIN-RELATED"/>
    <property type="match status" value="1"/>
</dbReference>
<feature type="region of interest" description="Disordered" evidence="2">
    <location>
        <begin position="230"/>
        <end position="286"/>
    </location>
</feature>
<name>A0ABD2QDP1_9PLAT</name>
<feature type="domain" description="TFG box profile" evidence="3">
    <location>
        <begin position="197"/>
        <end position="217"/>
    </location>
</feature>
<feature type="short sequence motif" description="TFG box" evidence="1">
    <location>
        <begin position="197"/>
        <end position="217"/>
    </location>
</feature>
<dbReference type="AlphaFoldDB" id="A0ABD2QDP1"/>
<dbReference type="Pfam" id="PF12701">
    <property type="entry name" value="LSM14"/>
    <property type="match status" value="1"/>
</dbReference>
<keyword evidence="5" id="KW-1185">Reference proteome</keyword>
<evidence type="ECO:0000259" key="3">
    <source>
        <dbReference type="PROSITE" id="PS51536"/>
    </source>
</evidence>
<comment type="caution">
    <text evidence="4">The sequence shown here is derived from an EMBL/GenBank/DDBJ whole genome shotgun (WGS) entry which is preliminary data.</text>
</comment>
<dbReference type="InterPro" id="IPR010920">
    <property type="entry name" value="LSM_dom_sf"/>
</dbReference>
<evidence type="ECO:0000313" key="4">
    <source>
        <dbReference type="EMBL" id="KAL3316446.1"/>
    </source>
</evidence>
<dbReference type="PANTHER" id="PTHR13586:SF0">
    <property type="entry name" value="TRAILER HITCH, ISOFORM H"/>
    <property type="match status" value="1"/>
</dbReference>
<dbReference type="SUPFAM" id="SSF50182">
    <property type="entry name" value="Sm-like ribonucleoproteins"/>
    <property type="match status" value="1"/>
</dbReference>
<accession>A0ABD2QDP1</accession>
<dbReference type="SMART" id="SM01271">
    <property type="entry name" value="LSM14"/>
    <property type="match status" value="1"/>
</dbReference>
<dbReference type="Gene3D" id="2.30.30.100">
    <property type="match status" value="1"/>
</dbReference>
<dbReference type="PROSITE" id="PS51536">
    <property type="entry name" value="TFG"/>
    <property type="match status" value="1"/>
</dbReference>
<feature type="compositionally biased region" description="Polar residues" evidence="2">
    <location>
        <begin position="96"/>
        <end position="105"/>
    </location>
</feature>
<feature type="region of interest" description="Disordered" evidence="2">
    <location>
        <begin position="85"/>
        <end position="177"/>
    </location>
</feature>
<dbReference type="InterPro" id="IPR025768">
    <property type="entry name" value="TFG_box"/>
</dbReference>
<feature type="compositionally biased region" description="Polar residues" evidence="2">
    <location>
        <begin position="269"/>
        <end position="280"/>
    </location>
</feature>
<feature type="compositionally biased region" description="Gly residues" evidence="2">
    <location>
        <begin position="230"/>
        <end position="248"/>
    </location>
</feature>
<evidence type="ECO:0000256" key="1">
    <source>
        <dbReference type="PROSITE-ProRule" id="PRU00869"/>
    </source>
</evidence>
<dbReference type="EMBL" id="JBJKFK010000538">
    <property type="protein sequence ID" value="KAL3316446.1"/>
    <property type="molecule type" value="Genomic_DNA"/>
</dbReference>
<dbReference type="Proteomes" id="UP001626550">
    <property type="component" value="Unassembled WGS sequence"/>
</dbReference>
<reference evidence="4 5" key="1">
    <citation type="submission" date="2024-11" db="EMBL/GenBank/DDBJ databases">
        <title>Adaptive evolution of stress response genes in parasites aligns with host niche diversity.</title>
        <authorList>
            <person name="Hahn C."/>
            <person name="Resl P."/>
        </authorList>
    </citation>
    <scope>NUCLEOTIDE SEQUENCE [LARGE SCALE GENOMIC DNA]</scope>
    <source>
        <strain evidence="4">EGGRZ-B1_66</strain>
        <tissue evidence="4">Body</tissue>
    </source>
</reference>